<evidence type="ECO:0000256" key="1">
    <source>
        <dbReference type="SAM" id="Phobius"/>
    </source>
</evidence>
<comment type="caution">
    <text evidence="2">The sequence shown here is derived from an EMBL/GenBank/DDBJ whole genome shotgun (WGS) entry which is preliminary data.</text>
</comment>
<protein>
    <submittedName>
        <fullName evidence="2">ST6 N-acetylgalactosaminide alpha-2,6-sialyltransferase 4</fullName>
    </submittedName>
</protein>
<keyword evidence="2" id="KW-0328">Glycosyltransferase</keyword>
<gene>
    <name evidence="2" type="ORF">mPipKuh1_016735</name>
</gene>
<name>A0A7J7S3Z3_PIPKU</name>
<dbReference type="GO" id="GO:0016757">
    <property type="term" value="F:glycosyltransferase activity"/>
    <property type="evidence" value="ECO:0007669"/>
    <property type="project" value="UniProtKB-KW"/>
</dbReference>
<keyword evidence="1" id="KW-0812">Transmembrane</keyword>
<reference evidence="2 3" key="1">
    <citation type="journal article" date="2020" name="Nature">
        <title>Six reference-quality genomes reveal evolution of bat adaptations.</title>
        <authorList>
            <person name="Jebb D."/>
            <person name="Huang Z."/>
            <person name="Pippel M."/>
            <person name="Hughes G.M."/>
            <person name="Lavrichenko K."/>
            <person name="Devanna P."/>
            <person name="Winkler S."/>
            <person name="Jermiin L.S."/>
            <person name="Skirmuntt E.C."/>
            <person name="Katzourakis A."/>
            <person name="Burkitt-Gray L."/>
            <person name="Ray D.A."/>
            <person name="Sullivan K.A.M."/>
            <person name="Roscito J.G."/>
            <person name="Kirilenko B.M."/>
            <person name="Davalos L.M."/>
            <person name="Corthals A.P."/>
            <person name="Power M.L."/>
            <person name="Jones G."/>
            <person name="Ransome R.D."/>
            <person name="Dechmann D.K.N."/>
            <person name="Locatelli A.G."/>
            <person name="Puechmaille S.J."/>
            <person name="Fedrigo O."/>
            <person name="Jarvis E.D."/>
            <person name="Hiller M."/>
            <person name="Vernes S.C."/>
            <person name="Myers E.W."/>
            <person name="Teeling E.C."/>
        </authorList>
    </citation>
    <scope>NUCLEOTIDE SEQUENCE [LARGE SCALE GENOMIC DNA]</scope>
    <source>
        <strain evidence="2">MPipKuh1</strain>
        <tissue evidence="2">Flight muscle</tissue>
    </source>
</reference>
<accession>A0A7J7S3Z3</accession>
<evidence type="ECO:0000313" key="3">
    <source>
        <dbReference type="Proteomes" id="UP000558488"/>
    </source>
</evidence>
<sequence length="207" mass="22066">MELRAADPEQPAGPNLPSRTGTALLGVWGLRFSQDLCLDSSLYPPLPQFPWEGASSEAWDPALSLWVLTGAWLPPLPSPGDSSPPAAERQRQHSMKARGRLLLIILCSVGFSAAYILLCCWACLPFCLASCPGPRPHLSDARPTAPGRLPFSGYSRVPDGPPLTSLVTFDLAPAQALPLYPPPTHGRCHPSRAGCLVRAARSLVSVG</sequence>
<dbReference type="EMBL" id="JACAGB010000053">
    <property type="protein sequence ID" value="KAF6283172.1"/>
    <property type="molecule type" value="Genomic_DNA"/>
</dbReference>
<keyword evidence="1" id="KW-0472">Membrane</keyword>
<dbReference type="Proteomes" id="UP000558488">
    <property type="component" value="Unassembled WGS sequence"/>
</dbReference>
<dbReference type="AlphaFoldDB" id="A0A7J7S3Z3"/>
<evidence type="ECO:0000313" key="2">
    <source>
        <dbReference type="EMBL" id="KAF6283172.1"/>
    </source>
</evidence>
<keyword evidence="3" id="KW-1185">Reference proteome</keyword>
<proteinExistence type="predicted"/>
<organism evidence="2 3">
    <name type="scientific">Pipistrellus kuhlii</name>
    <name type="common">Kuhl's pipistrelle</name>
    <dbReference type="NCBI Taxonomy" id="59472"/>
    <lineage>
        <taxon>Eukaryota</taxon>
        <taxon>Metazoa</taxon>
        <taxon>Chordata</taxon>
        <taxon>Craniata</taxon>
        <taxon>Vertebrata</taxon>
        <taxon>Euteleostomi</taxon>
        <taxon>Mammalia</taxon>
        <taxon>Eutheria</taxon>
        <taxon>Laurasiatheria</taxon>
        <taxon>Chiroptera</taxon>
        <taxon>Yangochiroptera</taxon>
        <taxon>Vespertilionidae</taxon>
        <taxon>Pipistrellus</taxon>
    </lineage>
</organism>
<feature type="transmembrane region" description="Helical" evidence="1">
    <location>
        <begin position="99"/>
        <end position="118"/>
    </location>
</feature>
<keyword evidence="1" id="KW-1133">Transmembrane helix</keyword>
<keyword evidence="2" id="KW-0808">Transferase</keyword>